<accession>A0A9P6T5U9</accession>
<dbReference type="Proteomes" id="UP000886653">
    <property type="component" value="Unassembled WGS sequence"/>
</dbReference>
<gene>
    <name evidence="1" type="ORF">CROQUDRAFT_100552</name>
</gene>
<proteinExistence type="predicted"/>
<comment type="caution">
    <text evidence="1">The sequence shown here is derived from an EMBL/GenBank/DDBJ whole genome shotgun (WGS) entry which is preliminary data.</text>
</comment>
<dbReference type="AlphaFoldDB" id="A0A9P6T5U9"/>
<evidence type="ECO:0000313" key="1">
    <source>
        <dbReference type="EMBL" id="KAG0140121.1"/>
    </source>
</evidence>
<sequence length="107" mass="12127">MKTFDPHTTSVIEYTNEIKRMMDKLESEGIVWTRDCIMGLMFQLGAPVSGNFAMEEINMALDCKYQDDPQPFSAKQIRAEMISFVTNRKTALHSEGMIWAMSASIAP</sequence>
<keyword evidence="2" id="KW-1185">Reference proteome</keyword>
<reference evidence="1" key="1">
    <citation type="submission" date="2013-11" db="EMBL/GenBank/DDBJ databases">
        <title>Genome sequence of the fusiform rust pathogen reveals effectors for host alternation and coevolution with pine.</title>
        <authorList>
            <consortium name="DOE Joint Genome Institute"/>
            <person name="Smith K."/>
            <person name="Pendleton A."/>
            <person name="Kubisiak T."/>
            <person name="Anderson C."/>
            <person name="Salamov A."/>
            <person name="Aerts A."/>
            <person name="Riley R."/>
            <person name="Clum A."/>
            <person name="Lindquist E."/>
            <person name="Ence D."/>
            <person name="Campbell M."/>
            <person name="Kronenberg Z."/>
            <person name="Feau N."/>
            <person name="Dhillon B."/>
            <person name="Hamelin R."/>
            <person name="Burleigh J."/>
            <person name="Smith J."/>
            <person name="Yandell M."/>
            <person name="Nelson C."/>
            <person name="Grigoriev I."/>
            <person name="Davis J."/>
        </authorList>
    </citation>
    <scope>NUCLEOTIDE SEQUENCE</scope>
    <source>
        <strain evidence="1">G11</strain>
    </source>
</reference>
<name>A0A9P6T5U9_9BASI</name>
<protein>
    <submittedName>
        <fullName evidence="1">Uncharacterized protein</fullName>
    </submittedName>
</protein>
<organism evidence="1 2">
    <name type="scientific">Cronartium quercuum f. sp. fusiforme G11</name>
    <dbReference type="NCBI Taxonomy" id="708437"/>
    <lineage>
        <taxon>Eukaryota</taxon>
        <taxon>Fungi</taxon>
        <taxon>Dikarya</taxon>
        <taxon>Basidiomycota</taxon>
        <taxon>Pucciniomycotina</taxon>
        <taxon>Pucciniomycetes</taxon>
        <taxon>Pucciniales</taxon>
        <taxon>Coleosporiaceae</taxon>
        <taxon>Cronartium</taxon>
    </lineage>
</organism>
<evidence type="ECO:0000313" key="2">
    <source>
        <dbReference type="Proteomes" id="UP000886653"/>
    </source>
</evidence>
<dbReference type="EMBL" id="MU167473">
    <property type="protein sequence ID" value="KAG0140121.1"/>
    <property type="molecule type" value="Genomic_DNA"/>
</dbReference>